<evidence type="ECO:0000313" key="3">
    <source>
        <dbReference type="WBParaSite" id="SCUD_0002335301-mRNA-1"/>
    </source>
</evidence>
<name>A0A183L7N0_9TREM</name>
<proteinExistence type="predicted"/>
<protein>
    <submittedName>
        <fullName evidence="3">Sm domain-containing protein</fullName>
    </submittedName>
</protein>
<keyword evidence="2" id="KW-1185">Reference proteome</keyword>
<dbReference type="AlphaFoldDB" id="A0A183L7N0"/>
<organism evidence="3">
    <name type="scientific">Schistosoma curassoni</name>
    <dbReference type="NCBI Taxonomy" id="6186"/>
    <lineage>
        <taxon>Eukaryota</taxon>
        <taxon>Metazoa</taxon>
        <taxon>Spiralia</taxon>
        <taxon>Lophotrochozoa</taxon>
        <taxon>Platyhelminthes</taxon>
        <taxon>Trematoda</taxon>
        <taxon>Digenea</taxon>
        <taxon>Strigeidida</taxon>
        <taxon>Schistosomatoidea</taxon>
        <taxon>Schistosomatidae</taxon>
        <taxon>Schistosoma</taxon>
    </lineage>
</organism>
<dbReference type="WBParaSite" id="SCUD_0002335301-mRNA-1">
    <property type="protein sequence ID" value="SCUD_0002335301-mRNA-1"/>
    <property type="gene ID" value="SCUD_0002335301"/>
</dbReference>
<accession>A0A183L7N0</accession>
<dbReference type="EMBL" id="UZAK01053982">
    <property type="protein sequence ID" value="VDP82571.1"/>
    <property type="molecule type" value="Genomic_DNA"/>
</dbReference>
<gene>
    <name evidence="1" type="ORF">SCUD_LOCUS23350</name>
</gene>
<reference evidence="1 2" key="2">
    <citation type="submission" date="2018-11" db="EMBL/GenBank/DDBJ databases">
        <authorList>
            <consortium name="Pathogen Informatics"/>
        </authorList>
    </citation>
    <scope>NUCLEOTIDE SEQUENCE [LARGE SCALE GENOMIC DNA]</scope>
    <source>
        <strain evidence="1">Dakar</strain>
        <strain evidence="2">Dakar, Senegal</strain>
    </source>
</reference>
<sequence>VLLHPDSTSINENDIAVEVSVRLSDSKLSDNGTNVTLPIRVKFGSLEAVNQMEGKVFRVGDEFLNLQMNVINLDENVTGLVYNPK</sequence>
<reference evidence="3" key="1">
    <citation type="submission" date="2016-06" db="UniProtKB">
        <authorList>
            <consortium name="WormBaseParasite"/>
        </authorList>
    </citation>
    <scope>IDENTIFICATION</scope>
</reference>
<dbReference type="Proteomes" id="UP000279833">
    <property type="component" value="Unassembled WGS sequence"/>
</dbReference>
<evidence type="ECO:0000313" key="2">
    <source>
        <dbReference type="Proteomes" id="UP000279833"/>
    </source>
</evidence>
<evidence type="ECO:0000313" key="1">
    <source>
        <dbReference type="EMBL" id="VDP82571.1"/>
    </source>
</evidence>